<evidence type="ECO:0000256" key="1">
    <source>
        <dbReference type="ARBA" id="ARBA00022801"/>
    </source>
</evidence>
<keyword evidence="3" id="KW-1185">Reference proteome</keyword>
<dbReference type="AlphaFoldDB" id="A0A1P8UFD3"/>
<dbReference type="PANTHER" id="PTHR31377">
    <property type="entry name" value="AGMATINE DEIMINASE-RELATED"/>
    <property type="match status" value="1"/>
</dbReference>
<proteinExistence type="predicted"/>
<dbReference type="KEGG" id="afy:BW247_04860"/>
<dbReference type="PANTHER" id="PTHR31377:SF0">
    <property type="entry name" value="AGMATINE DEIMINASE-RELATED"/>
    <property type="match status" value="1"/>
</dbReference>
<dbReference type="Pfam" id="PF04371">
    <property type="entry name" value="PAD_porph"/>
    <property type="match status" value="1"/>
</dbReference>
<dbReference type="RefSeq" id="WP_076836143.1">
    <property type="nucleotide sequence ID" value="NZ_CP019434.1"/>
</dbReference>
<dbReference type="GO" id="GO:0004668">
    <property type="term" value="F:protein-arginine deiminase activity"/>
    <property type="evidence" value="ECO:0007669"/>
    <property type="project" value="InterPro"/>
</dbReference>
<evidence type="ECO:0000313" key="3">
    <source>
        <dbReference type="Proteomes" id="UP000243807"/>
    </source>
</evidence>
<dbReference type="OrthoDB" id="9808013at2"/>
<dbReference type="GO" id="GO:0009446">
    <property type="term" value="P:putrescine biosynthetic process"/>
    <property type="evidence" value="ECO:0007669"/>
    <property type="project" value="InterPro"/>
</dbReference>
<dbReference type="InterPro" id="IPR007466">
    <property type="entry name" value="Peptidyl-Arg-deiminase_porph"/>
</dbReference>
<dbReference type="GO" id="GO:0047632">
    <property type="term" value="F:agmatine deiminase activity"/>
    <property type="evidence" value="ECO:0007669"/>
    <property type="project" value="TreeGrafter"/>
</dbReference>
<dbReference type="EMBL" id="CP019434">
    <property type="protein sequence ID" value="APZ42501.1"/>
    <property type="molecule type" value="Genomic_DNA"/>
</dbReference>
<name>A0A1P8UFD3_9GAMM</name>
<dbReference type="STRING" id="1765967.BW247_04860"/>
<evidence type="ECO:0000313" key="2">
    <source>
        <dbReference type="EMBL" id="APZ42501.1"/>
    </source>
</evidence>
<gene>
    <name evidence="2" type="ORF">BW247_04860</name>
</gene>
<keyword evidence="1" id="KW-0378">Hydrolase</keyword>
<accession>A0A1P8UFD3</accession>
<dbReference type="Proteomes" id="UP000243807">
    <property type="component" value="Chromosome"/>
</dbReference>
<organism evidence="2 3">
    <name type="scientific">Acidihalobacter ferrooxydans</name>
    <dbReference type="NCBI Taxonomy" id="1765967"/>
    <lineage>
        <taxon>Bacteria</taxon>
        <taxon>Pseudomonadati</taxon>
        <taxon>Pseudomonadota</taxon>
        <taxon>Gammaproteobacteria</taxon>
        <taxon>Chromatiales</taxon>
        <taxon>Ectothiorhodospiraceae</taxon>
        <taxon>Acidihalobacter</taxon>
    </lineage>
</organism>
<reference evidence="2 3" key="1">
    <citation type="submission" date="2017-01" db="EMBL/GenBank/DDBJ databases">
        <title>Draft sequence of Acidihalobacter ferrooxidans strain DSM 14175 (strain V8).</title>
        <authorList>
            <person name="Khaleque H.N."/>
            <person name="Ramsay J.P."/>
            <person name="Murphy R.J.T."/>
            <person name="Kaksonen A.H."/>
            <person name="Boxall N.J."/>
            <person name="Watkin E.L.J."/>
        </authorList>
    </citation>
    <scope>NUCLEOTIDE SEQUENCE [LARGE SCALE GENOMIC DNA]</scope>
    <source>
        <strain evidence="2 3">V8</strain>
    </source>
</reference>
<sequence>MTLGDTRRALPAEWAVQSGVMLTWSHARTFWAPQLAAVERVYLEIAAAVCAREDLLVVCHDAAHRDHVNALLDAHCCPQQRRHLVIAPSDDTWARDHGPIAIVEDGLPRLLDFRFNAWGEKYPYAQDNAINRAVSAAGGFGDTQLEPVDLVLEGGSIDTDGTGTLLTTRHCLLTPTRNRGMDEAAIAAELRRLFGIRRILWLDHGALAGDDTDGHIDTLARFCDEHTIAYVRCDDQADEHYAELQAMEAELQALRDAGGAPYRLLPLPLPRAHYKHDGQRLPATYANFLIINGAVLMPTYDDPVHDPMALDILSGAFPDREVIGINCVPIIQQYGSLHCLTMQLPAGVLPVKPH</sequence>
<protein>
    <submittedName>
        <fullName evidence="2">Agmatine deiminase</fullName>
    </submittedName>
</protein>
<dbReference type="Gene3D" id="3.75.10.10">
    <property type="entry name" value="L-arginine/glycine Amidinotransferase, Chain A"/>
    <property type="match status" value="1"/>
</dbReference>
<dbReference type="SUPFAM" id="SSF55909">
    <property type="entry name" value="Pentein"/>
    <property type="match status" value="1"/>
</dbReference>